<feature type="region of interest" description="Disordered" evidence="1">
    <location>
        <begin position="267"/>
        <end position="287"/>
    </location>
</feature>
<reference evidence="3" key="1">
    <citation type="journal article" date="2017" name="Genome Biol. Evol.">
        <title>The complete genome sequence of the phytopathogenic fungus Sclerotinia sclerotiorum reveals insights into the genome architecture of broad host range pathogens.</title>
        <authorList>
            <person name="Derbyshire M."/>
            <person name="Denton-Giles M."/>
            <person name="Hegedus D."/>
            <person name="Seifbarghy S."/>
            <person name="Rollins J."/>
            <person name="van Kan J."/>
            <person name="Seidl M.F."/>
            <person name="Faino L."/>
            <person name="Mbengue M."/>
            <person name="Navaud O."/>
            <person name="Raffaele S."/>
            <person name="Hammond-Kosack K."/>
            <person name="Heard S."/>
            <person name="Oliver R."/>
        </authorList>
    </citation>
    <scope>NUCLEOTIDE SEQUENCE [LARGE SCALE GENOMIC DNA]</scope>
    <source>
        <strain evidence="3">ATCC 18683 / 1980 / Ss-1</strain>
    </source>
</reference>
<proteinExistence type="predicted"/>
<evidence type="ECO:0000256" key="1">
    <source>
        <dbReference type="SAM" id="MobiDB-lite"/>
    </source>
</evidence>
<gene>
    <name evidence="2" type="ORF">sscle_11g081490</name>
</gene>
<organism evidence="2 3">
    <name type="scientific">Sclerotinia sclerotiorum (strain ATCC 18683 / 1980 / Ss-1)</name>
    <name type="common">White mold</name>
    <name type="synonym">Whetzelinia sclerotiorum</name>
    <dbReference type="NCBI Taxonomy" id="665079"/>
    <lineage>
        <taxon>Eukaryota</taxon>
        <taxon>Fungi</taxon>
        <taxon>Dikarya</taxon>
        <taxon>Ascomycota</taxon>
        <taxon>Pezizomycotina</taxon>
        <taxon>Leotiomycetes</taxon>
        <taxon>Helotiales</taxon>
        <taxon>Sclerotiniaceae</taxon>
        <taxon>Sclerotinia</taxon>
    </lineage>
</organism>
<dbReference type="RefSeq" id="XP_001591404.1">
    <property type="nucleotide sequence ID" value="XM_001591354.1"/>
</dbReference>
<evidence type="ECO:0000313" key="2">
    <source>
        <dbReference type="EMBL" id="APA13379.1"/>
    </source>
</evidence>
<evidence type="ECO:0000313" key="3">
    <source>
        <dbReference type="Proteomes" id="UP000177798"/>
    </source>
</evidence>
<dbReference type="AlphaFoldDB" id="A0A1D9QER5"/>
<feature type="region of interest" description="Disordered" evidence="1">
    <location>
        <begin position="211"/>
        <end position="250"/>
    </location>
</feature>
<dbReference type="Proteomes" id="UP000177798">
    <property type="component" value="Chromosome 11"/>
</dbReference>
<feature type="region of interest" description="Disordered" evidence="1">
    <location>
        <begin position="144"/>
        <end position="171"/>
    </location>
</feature>
<dbReference type="KEGG" id="ssl:SS1G_08030"/>
<dbReference type="VEuPathDB" id="FungiDB:sscle_11g081490"/>
<name>A0A1D9QER5_SCLS1</name>
<dbReference type="OrthoDB" id="3519136at2759"/>
<protein>
    <submittedName>
        <fullName evidence="2">Uncharacterized protein</fullName>
    </submittedName>
</protein>
<accession>A0A1D9QER5</accession>
<sequence>MENTKEMEDDLHKFTAYVSSFHQSYGEDNDQLHLDLSKHIIWSKEVVKCISWYMHTYDQYQVPAKMRKRSRNSIVFDVANFLLSKTACRARPWVVGYVRKRCHSLMKDLVITWHAQRYLTKTQNVFRKSFMFKECWERARERLHRGSDKSNTLDNEEPLTKRQAGNLGPVDGKYQKVRRSLAADHTIAVKTFDLDLVEDLKSLSGTEAEIHIPHPITANKSMKIGPEPQRSTSQQRNPFPIPSKKNGSVVDVTSGNEWRVDMKDALDRPPRNVVSGDEPSPHSTTTIAPRISQTPIIYPALPQTPPSQLILDESPSRVAQASRDANTESPPCIEIHDIISHTEKIAALPIESIMGNRTIFERFGAIATIITPERGFWVGMPAGPVLDDFNFHSWYSREFGLDEIQGLRFHYMDSWLNPLSCPVDVGRSELENTKLKQHLFFDFVETYNHFKGNLRTYRILIIPENMVRLSVSCQKYPSYNKEKLFEFYHDCDQQLRLFSGTKSLNSQIKAVSGSQMYYKKGKRLESSSLLNVMGPPNSSSAESATSRIRGTEPSIQLPSLLPPINLPLRKLPSLGEMDIGRFVNHPQPAGEPEIVIRVQKPDGKFTGPLRKAPFGPGVTTQEFFTWFMRVSSQPAIAIPNILQFCFKDAIPAIEYKICRGDERQFTQMKRNILPQCRHTVAMMSSVSEFAIIIRELHRHAGLS</sequence>
<dbReference type="EMBL" id="CP017824">
    <property type="protein sequence ID" value="APA13379.1"/>
    <property type="molecule type" value="Genomic_DNA"/>
</dbReference>